<evidence type="ECO:0000256" key="2">
    <source>
        <dbReference type="PROSITE-ProRule" id="PRU00339"/>
    </source>
</evidence>
<dbReference type="SUPFAM" id="SSF48452">
    <property type="entry name" value="TPR-like"/>
    <property type="match status" value="1"/>
</dbReference>
<dbReference type="eggNOG" id="COG1357">
    <property type="taxonomic scope" value="Bacteria"/>
</dbReference>
<dbReference type="EMBL" id="ASSJ01000083">
    <property type="protein sequence ID" value="ERN39930.1"/>
    <property type="molecule type" value="Genomic_DNA"/>
</dbReference>
<sequence length="257" mass="27404">MKRIALVSAVFVVGVAPVTRAEDLQHVNQLLSTRACQLCNLQGTGLVHANLSHAQLQGADLRDANLSRAILSGADLSGADLSGASLNGANLQNAILTGASLDNTDLRDAYLVGATFDPGDLEMAYLQGAIGIPDNSISPEYYYQLGVAETEDGNYPGALEFYNRALGIDSEFAPAYLGRSVALYRQGDDLVAMQDAQTAIDLFIDQDNQKGVQAATKMLYFVQYANAPREIDEGDPDPMQAIGGIVSMLGQFLPLLF</sequence>
<feature type="repeat" description="TPR" evidence="2">
    <location>
        <begin position="139"/>
        <end position="172"/>
    </location>
</feature>
<evidence type="ECO:0000256" key="1">
    <source>
        <dbReference type="ARBA" id="ARBA00022737"/>
    </source>
</evidence>
<dbReference type="PANTHER" id="PTHR47485">
    <property type="entry name" value="THYLAKOID LUMENAL 17.4 KDA PROTEIN, CHLOROPLASTIC"/>
    <property type="match status" value="1"/>
</dbReference>
<dbReference type="OrthoDB" id="481042at2"/>
<protein>
    <submittedName>
        <fullName evidence="3">Putative low-complexity protein</fullName>
    </submittedName>
</protein>
<keyword evidence="2" id="KW-0802">TPR repeat</keyword>
<name>U5DJR8_9CHRO</name>
<keyword evidence="4" id="KW-1185">Reference proteome</keyword>
<evidence type="ECO:0000313" key="4">
    <source>
        <dbReference type="Proteomes" id="UP000016960"/>
    </source>
</evidence>
<dbReference type="InterPro" id="IPR011990">
    <property type="entry name" value="TPR-like_helical_dom_sf"/>
</dbReference>
<organism evidence="3 4">
    <name type="scientific">Rubidibacter lacunae KORDI 51-2</name>
    <dbReference type="NCBI Taxonomy" id="582515"/>
    <lineage>
        <taxon>Bacteria</taxon>
        <taxon>Bacillati</taxon>
        <taxon>Cyanobacteriota</taxon>
        <taxon>Cyanophyceae</taxon>
        <taxon>Oscillatoriophycideae</taxon>
        <taxon>Chroococcales</taxon>
        <taxon>Aphanothecaceae</taxon>
        <taxon>Rubidibacter</taxon>
    </lineage>
</organism>
<reference evidence="3 4" key="1">
    <citation type="submission" date="2013-05" db="EMBL/GenBank/DDBJ databases">
        <title>Draft genome sequence of Rubidibacter lacunae KORDI 51-2.</title>
        <authorList>
            <person name="Choi D.H."/>
            <person name="Noh J.H."/>
            <person name="Kwon K.-K."/>
            <person name="Lee J.-H."/>
            <person name="Ryu J.-Y."/>
        </authorList>
    </citation>
    <scope>NUCLEOTIDE SEQUENCE [LARGE SCALE GENOMIC DNA]</scope>
    <source>
        <strain evidence="3 4">KORDI 51-2</strain>
    </source>
</reference>
<dbReference type="AlphaFoldDB" id="U5DJR8"/>
<dbReference type="PANTHER" id="PTHR47485:SF1">
    <property type="entry name" value="THYLAKOID LUMENAL 17.4 KDA PROTEIN, CHLOROPLASTIC"/>
    <property type="match status" value="1"/>
</dbReference>
<keyword evidence="1" id="KW-0677">Repeat</keyword>
<dbReference type="InParanoid" id="U5DJR8"/>
<dbReference type="InterPro" id="IPR001646">
    <property type="entry name" value="5peptide_repeat"/>
</dbReference>
<dbReference type="RefSeq" id="WP_022609148.1">
    <property type="nucleotide sequence ID" value="NZ_ASSJ01000083.1"/>
</dbReference>
<evidence type="ECO:0000313" key="3">
    <source>
        <dbReference type="EMBL" id="ERN39930.1"/>
    </source>
</evidence>
<dbReference type="STRING" id="582515.KR51_00035280"/>
<dbReference type="SUPFAM" id="SSF141571">
    <property type="entry name" value="Pentapeptide repeat-like"/>
    <property type="match status" value="1"/>
</dbReference>
<accession>U5DJR8</accession>
<dbReference type="Gene3D" id="2.160.20.80">
    <property type="entry name" value="E3 ubiquitin-protein ligase SopA"/>
    <property type="match status" value="1"/>
</dbReference>
<comment type="caution">
    <text evidence="3">The sequence shown here is derived from an EMBL/GenBank/DDBJ whole genome shotgun (WGS) entry which is preliminary data.</text>
</comment>
<gene>
    <name evidence="3" type="ORF">KR51_00035280</name>
</gene>
<dbReference type="Gene3D" id="1.25.40.10">
    <property type="entry name" value="Tetratricopeptide repeat domain"/>
    <property type="match status" value="1"/>
</dbReference>
<dbReference type="InterPro" id="IPR019734">
    <property type="entry name" value="TPR_rpt"/>
</dbReference>
<dbReference type="Pfam" id="PF00805">
    <property type="entry name" value="Pentapeptide"/>
    <property type="match status" value="2"/>
</dbReference>
<proteinExistence type="predicted"/>
<dbReference type="PROSITE" id="PS50005">
    <property type="entry name" value="TPR"/>
    <property type="match status" value="1"/>
</dbReference>
<dbReference type="PATRIC" id="fig|582515.4.peg.3963"/>
<dbReference type="SMART" id="SM00028">
    <property type="entry name" value="TPR"/>
    <property type="match status" value="2"/>
</dbReference>
<dbReference type="Proteomes" id="UP000016960">
    <property type="component" value="Unassembled WGS sequence"/>
</dbReference>